<evidence type="ECO:0000256" key="5">
    <source>
        <dbReference type="ARBA" id="ARBA00022741"/>
    </source>
</evidence>
<dbReference type="Gene3D" id="3.30.565.10">
    <property type="entry name" value="Histidine kinase-like ATPase, C-terminal domain"/>
    <property type="match status" value="1"/>
</dbReference>
<feature type="domain" description="PAS" evidence="15">
    <location>
        <begin position="20"/>
        <end position="56"/>
    </location>
</feature>
<dbReference type="SUPFAM" id="SSF55874">
    <property type="entry name" value="ATPase domain of HSP90 chaperone/DNA topoisomerase II/histidine kinase"/>
    <property type="match status" value="1"/>
</dbReference>
<dbReference type="Pfam" id="PF00512">
    <property type="entry name" value="HisKA"/>
    <property type="match status" value="1"/>
</dbReference>
<dbReference type="CDD" id="cd00082">
    <property type="entry name" value="HisKA"/>
    <property type="match status" value="1"/>
</dbReference>
<evidence type="ECO:0000256" key="1">
    <source>
        <dbReference type="ARBA" id="ARBA00000085"/>
    </source>
</evidence>
<evidence type="ECO:0000256" key="7">
    <source>
        <dbReference type="ARBA" id="ARBA00022840"/>
    </source>
</evidence>
<evidence type="ECO:0000256" key="3">
    <source>
        <dbReference type="ARBA" id="ARBA00022553"/>
    </source>
</evidence>
<evidence type="ECO:0000256" key="6">
    <source>
        <dbReference type="ARBA" id="ARBA00022777"/>
    </source>
</evidence>
<dbReference type="InterPro" id="IPR036097">
    <property type="entry name" value="HisK_dim/P_sf"/>
</dbReference>
<keyword evidence="5" id="KW-0547">Nucleotide-binding</keyword>
<keyword evidence="17" id="KW-1185">Reference proteome</keyword>
<sequence length="362" mass="39877">MLPGKAAQRAASAHGKFHSLDLLATLVAVVSLDGQVLFANAALEDALGMSRRSITGTRLQDCFTEPQLLQNALSGAAVNEFAALRYDAWLRRLAHEPLPVHVVVAQTDTAGEVIVELLPLEQQARQEREERLIDQAQANKELIRNLAHEIKNPLGGIRGAAQLLELELDNKQLTEYTQVIIHEADRLQSLVDRLLAPHRRPHVVGDVNIHEVCERVRSLIVAEFPRGLKVVRDYDTSIPEFRGDKEQLIQAVLNIAHNAAQALAERIAAGDAQITLRTRVGRQVTFGKQRYRLALELHVIDNGPGVPDAIKDRIFFPLVSGREGGSGLGLTLAQTFVQQHHGLIECESAPGHTDFKLLIPLP</sequence>
<evidence type="ECO:0000256" key="10">
    <source>
        <dbReference type="ARBA" id="ARBA00037696"/>
    </source>
</evidence>
<dbReference type="NCBIfam" id="NF008293">
    <property type="entry name" value="PRK11073.1"/>
    <property type="match status" value="1"/>
</dbReference>
<comment type="function">
    <text evidence="10">Member of the two-component regulatory system NtrB/NtrC, which controls expression of the nitrogen-regulated (ntr) genes in response to nitrogen limitation. Under conditions of nitrogen limitation, NtrB autophosphorylates and transfers the phosphoryl group to NtrC. In the presence of nitrogen, acts as a phosphatase that dephosphorylates and inactivates NtrC.</text>
</comment>
<dbReference type="SMART" id="SM00388">
    <property type="entry name" value="HisKA"/>
    <property type="match status" value="1"/>
</dbReference>
<dbReference type="PROSITE" id="PS50109">
    <property type="entry name" value="HIS_KIN"/>
    <property type="match status" value="1"/>
</dbReference>
<dbReference type="KEGG" id="hpse:HPF_17145"/>
<evidence type="ECO:0000259" key="15">
    <source>
        <dbReference type="PROSITE" id="PS50112"/>
    </source>
</evidence>
<comment type="catalytic activity">
    <reaction evidence="1">
        <text>ATP + protein L-histidine = ADP + protein N-phospho-L-histidine.</text>
        <dbReference type="EC" id="2.7.13.3"/>
    </reaction>
</comment>
<dbReference type="InterPro" id="IPR003594">
    <property type="entry name" value="HATPase_dom"/>
</dbReference>
<evidence type="ECO:0000313" key="16">
    <source>
        <dbReference type="EMBL" id="QBM29423.1"/>
    </source>
</evidence>
<evidence type="ECO:0000256" key="9">
    <source>
        <dbReference type="ARBA" id="ARBA00023231"/>
    </source>
</evidence>
<evidence type="ECO:0000256" key="2">
    <source>
        <dbReference type="ARBA" id="ARBA00012438"/>
    </source>
</evidence>
<evidence type="ECO:0000256" key="13">
    <source>
        <dbReference type="ARBA" id="ARBA00043094"/>
    </source>
</evidence>
<keyword evidence="3" id="KW-0597">Phosphoprotein</keyword>
<proteinExistence type="predicted"/>
<dbReference type="RefSeq" id="WP_066155876.1">
    <property type="nucleotide sequence ID" value="NZ_CP037867.1"/>
</dbReference>
<dbReference type="InterPro" id="IPR035965">
    <property type="entry name" value="PAS-like_dom_sf"/>
</dbReference>
<dbReference type="EMBL" id="CP037867">
    <property type="protein sequence ID" value="QBM29423.1"/>
    <property type="molecule type" value="Genomic_DNA"/>
</dbReference>
<evidence type="ECO:0000313" key="17">
    <source>
        <dbReference type="Proteomes" id="UP000293912"/>
    </source>
</evidence>
<name>A0A4V1ABW9_HYDPS</name>
<dbReference type="PRINTS" id="PR00344">
    <property type="entry name" value="BCTRLSENSOR"/>
</dbReference>
<feature type="domain" description="Histidine kinase" evidence="14">
    <location>
        <begin position="145"/>
        <end position="362"/>
    </location>
</feature>
<evidence type="ECO:0000256" key="4">
    <source>
        <dbReference type="ARBA" id="ARBA00022679"/>
    </source>
</evidence>
<dbReference type="SUPFAM" id="SSF47384">
    <property type="entry name" value="Homodimeric domain of signal transducing histidine kinase"/>
    <property type="match status" value="1"/>
</dbReference>
<dbReference type="GO" id="GO:0005524">
    <property type="term" value="F:ATP binding"/>
    <property type="evidence" value="ECO:0007669"/>
    <property type="project" value="UniProtKB-KW"/>
</dbReference>
<dbReference type="Gene3D" id="1.10.287.130">
    <property type="match status" value="1"/>
</dbReference>
<dbReference type="PANTHER" id="PTHR43065:SF16">
    <property type="entry name" value="SENSORY HISTIDINE KINASE_PHOSPHATASE NTRB"/>
    <property type="match status" value="1"/>
</dbReference>
<keyword evidence="8" id="KW-0902">Two-component regulatory system</keyword>
<dbReference type="InterPro" id="IPR003661">
    <property type="entry name" value="HisK_dim/P_dom"/>
</dbReference>
<dbReference type="InterPro" id="IPR036890">
    <property type="entry name" value="HATPase_C_sf"/>
</dbReference>
<dbReference type="PANTHER" id="PTHR43065">
    <property type="entry name" value="SENSOR HISTIDINE KINASE"/>
    <property type="match status" value="1"/>
</dbReference>
<dbReference type="Pfam" id="PF08448">
    <property type="entry name" value="PAS_4"/>
    <property type="match status" value="1"/>
</dbReference>
<keyword evidence="6" id="KW-0418">Kinase</keyword>
<dbReference type="PROSITE" id="PS50112">
    <property type="entry name" value="PAS"/>
    <property type="match status" value="1"/>
</dbReference>
<gene>
    <name evidence="16" type="primary">glnL</name>
    <name evidence="16" type="ORF">HPF_17145</name>
</gene>
<organism evidence="16 17">
    <name type="scientific">Hydrogenophaga pseudoflava</name>
    <name type="common">Pseudomonas carboxydoflava</name>
    <dbReference type="NCBI Taxonomy" id="47421"/>
    <lineage>
        <taxon>Bacteria</taxon>
        <taxon>Pseudomonadati</taxon>
        <taxon>Pseudomonadota</taxon>
        <taxon>Betaproteobacteria</taxon>
        <taxon>Burkholderiales</taxon>
        <taxon>Comamonadaceae</taxon>
        <taxon>Hydrogenophaga</taxon>
    </lineage>
</organism>
<dbReference type="Pfam" id="PF02518">
    <property type="entry name" value="HATPase_c"/>
    <property type="match status" value="1"/>
</dbReference>
<evidence type="ECO:0000259" key="14">
    <source>
        <dbReference type="PROSITE" id="PS50109"/>
    </source>
</evidence>
<dbReference type="Proteomes" id="UP000293912">
    <property type="component" value="Chromosome"/>
</dbReference>
<protein>
    <recommendedName>
        <fullName evidence="11">Sensory histidine kinase/phosphatase NtrB</fullName>
        <ecNumber evidence="2">2.7.13.3</ecNumber>
    </recommendedName>
    <alternativeName>
        <fullName evidence="12">Nitrogen regulation protein NR(II)</fullName>
    </alternativeName>
    <alternativeName>
        <fullName evidence="13">Nitrogen regulator II</fullName>
    </alternativeName>
</protein>
<dbReference type="SMART" id="SM00387">
    <property type="entry name" value="HATPase_c"/>
    <property type="match status" value="1"/>
</dbReference>
<dbReference type="EC" id="2.7.13.3" evidence="2"/>
<reference evidence="16 17" key="1">
    <citation type="submission" date="2019-03" db="EMBL/GenBank/DDBJ databases">
        <authorList>
            <person name="Sebastian G."/>
            <person name="Baumann P."/>
            <person name="Ruckert C."/>
            <person name="Kalinowski J."/>
            <person name="Nebel B."/>
            <person name="Takors R."/>
            <person name="Blombach B."/>
        </authorList>
    </citation>
    <scope>NUCLEOTIDE SEQUENCE [LARGE SCALE GENOMIC DNA]</scope>
    <source>
        <strain evidence="16 17">DSM 1084</strain>
    </source>
</reference>
<dbReference type="InterPro" id="IPR013656">
    <property type="entry name" value="PAS_4"/>
</dbReference>
<accession>A0A4V1ABW9</accession>
<keyword evidence="9" id="KW-0535">Nitrogen fixation</keyword>
<dbReference type="CDD" id="cd00130">
    <property type="entry name" value="PAS"/>
    <property type="match status" value="1"/>
</dbReference>
<dbReference type="InterPro" id="IPR005467">
    <property type="entry name" value="His_kinase_dom"/>
</dbReference>
<evidence type="ECO:0000256" key="8">
    <source>
        <dbReference type="ARBA" id="ARBA00023012"/>
    </source>
</evidence>
<evidence type="ECO:0000256" key="11">
    <source>
        <dbReference type="ARBA" id="ARBA00039567"/>
    </source>
</evidence>
<dbReference type="SUPFAM" id="SSF55785">
    <property type="entry name" value="PYP-like sensor domain (PAS domain)"/>
    <property type="match status" value="1"/>
</dbReference>
<evidence type="ECO:0000256" key="12">
    <source>
        <dbReference type="ARBA" id="ARBA00042313"/>
    </source>
</evidence>
<keyword evidence="7" id="KW-0067">ATP-binding</keyword>
<dbReference type="InterPro" id="IPR000014">
    <property type="entry name" value="PAS"/>
</dbReference>
<dbReference type="InterPro" id="IPR004358">
    <property type="entry name" value="Sig_transdc_His_kin-like_C"/>
</dbReference>
<dbReference type="GO" id="GO:0000155">
    <property type="term" value="F:phosphorelay sensor kinase activity"/>
    <property type="evidence" value="ECO:0007669"/>
    <property type="project" value="InterPro"/>
</dbReference>
<dbReference type="Gene3D" id="3.30.450.20">
    <property type="entry name" value="PAS domain"/>
    <property type="match status" value="1"/>
</dbReference>
<dbReference type="AlphaFoldDB" id="A0A4V1ABW9"/>
<keyword evidence="4 16" id="KW-0808">Transferase</keyword>